<name>A0A445A695_ARAHY</name>
<comment type="caution">
    <text evidence="7">The sequence shown here is derived from an EMBL/GenBank/DDBJ whole genome shotgun (WGS) entry which is preliminary data.</text>
</comment>
<protein>
    <recommendedName>
        <fullName evidence="4">Fatty acyl-CoA reductase</fullName>
        <ecNumber evidence="4">1.2.1.84</ecNumber>
    </recommendedName>
</protein>
<comment type="catalytic activity">
    <reaction evidence="4">
        <text>a long-chain fatty acyl-CoA + 2 NADPH + 2 H(+) = a long-chain primary fatty alcohol + 2 NADP(+) + CoA</text>
        <dbReference type="Rhea" id="RHEA:52716"/>
        <dbReference type="ChEBI" id="CHEBI:15378"/>
        <dbReference type="ChEBI" id="CHEBI:57287"/>
        <dbReference type="ChEBI" id="CHEBI:57783"/>
        <dbReference type="ChEBI" id="CHEBI:58349"/>
        <dbReference type="ChEBI" id="CHEBI:77396"/>
        <dbReference type="ChEBI" id="CHEBI:83139"/>
        <dbReference type="EC" id="1.2.1.84"/>
    </reaction>
</comment>
<dbReference type="CDD" id="cd05236">
    <property type="entry name" value="FAR-N_SDR_e"/>
    <property type="match status" value="1"/>
</dbReference>
<feature type="domain" description="Fatty acyl-CoA reductase C-terminal" evidence="5">
    <location>
        <begin position="394"/>
        <end position="494"/>
    </location>
</feature>
<evidence type="ECO:0000259" key="6">
    <source>
        <dbReference type="Pfam" id="PF07993"/>
    </source>
</evidence>
<dbReference type="Pfam" id="PF03015">
    <property type="entry name" value="Sterile"/>
    <property type="match status" value="1"/>
</dbReference>
<evidence type="ECO:0000256" key="3">
    <source>
        <dbReference type="ARBA" id="ARBA00023098"/>
    </source>
</evidence>
<keyword evidence="3 4" id="KW-0443">Lipid metabolism</keyword>
<dbReference type="InterPro" id="IPR036291">
    <property type="entry name" value="NAD(P)-bd_dom_sf"/>
</dbReference>
<dbReference type="SUPFAM" id="SSF51735">
    <property type="entry name" value="NAD(P)-binding Rossmann-fold domains"/>
    <property type="match status" value="1"/>
</dbReference>
<keyword evidence="2 4" id="KW-0444">Lipid biosynthesis</keyword>
<organism evidence="7 8">
    <name type="scientific">Arachis hypogaea</name>
    <name type="common">Peanut</name>
    <dbReference type="NCBI Taxonomy" id="3818"/>
    <lineage>
        <taxon>Eukaryota</taxon>
        <taxon>Viridiplantae</taxon>
        <taxon>Streptophyta</taxon>
        <taxon>Embryophyta</taxon>
        <taxon>Tracheophyta</taxon>
        <taxon>Spermatophyta</taxon>
        <taxon>Magnoliopsida</taxon>
        <taxon>eudicotyledons</taxon>
        <taxon>Gunneridae</taxon>
        <taxon>Pentapetalae</taxon>
        <taxon>rosids</taxon>
        <taxon>fabids</taxon>
        <taxon>Fabales</taxon>
        <taxon>Fabaceae</taxon>
        <taxon>Papilionoideae</taxon>
        <taxon>50 kb inversion clade</taxon>
        <taxon>dalbergioids sensu lato</taxon>
        <taxon>Dalbergieae</taxon>
        <taxon>Pterocarpus clade</taxon>
        <taxon>Arachis</taxon>
    </lineage>
</organism>
<dbReference type="STRING" id="3818.A0A445A695"/>
<dbReference type="GO" id="GO:0080019">
    <property type="term" value="F:alcohol-forming very long-chain fatty acyl-CoA reductase activity"/>
    <property type="evidence" value="ECO:0007669"/>
    <property type="project" value="InterPro"/>
</dbReference>
<evidence type="ECO:0000256" key="4">
    <source>
        <dbReference type="RuleBase" id="RU363097"/>
    </source>
</evidence>
<evidence type="ECO:0000313" key="8">
    <source>
        <dbReference type="Proteomes" id="UP000289738"/>
    </source>
</evidence>
<evidence type="ECO:0000256" key="1">
    <source>
        <dbReference type="ARBA" id="ARBA00005928"/>
    </source>
</evidence>
<dbReference type="EC" id="1.2.1.84" evidence="4"/>
<accession>A0A445A695</accession>
<dbReference type="GO" id="GO:0035336">
    <property type="term" value="P:long-chain fatty-acyl-CoA metabolic process"/>
    <property type="evidence" value="ECO:0007669"/>
    <property type="project" value="TreeGrafter"/>
</dbReference>
<keyword evidence="4" id="KW-0521">NADP</keyword>
<comment type="function">
    <text evidence="4">Catalyzes the reduction of fatty acyl-CoA to fatty alcohols.</text>
</comment>
<sequence length="495" mass="56300">MELGSIVQFLEDKSILLTGATGFLAKIFVEKILRVQPNVKKLYLLLRTTDTKSTEHRLHHEIIGKDLFKVLKKTLGANFDSFVSEKLSVVAGDISQENLDLKDSILRDEIYSQTDVIVNIAATTKFDERYDVAMGINTLGVQNILSFAHQCNKLKMLVHISTAYVCGEKEGVILEDPQHMGVSLNGVPGLDIEMEMKLVQQQLNQLQQKGATQHEIKLAMKELGIKRATLYGWPNTYVFTKAMGEMLLETSKRNMPIIIIRPTIITSTYREPFSGWIEGVRTIDSVAVAYGKGTLTCFPGDIHGVSDVIPGDMVVNAMLAAMVAHANQPSDNITIYHVGSSVSNPMRYHNLCNYMFRYFTAKPWINRNGKPVKVRKLIMLNNMATFRTYMFIRYLLPLQVLNLVNKAFYKNSQEVYTDYFRKIHAVIRMADLYKSYVFFNGIFDNMNTVKLLAAARQGMDSEEMNLFNFDPKVIDWDDYFINIHFPGVVKYAFKS</sequence>
<dbReference type="GO" id="GO:0010345">
    <property type="term" value="P:suberin biosynthetic process"/>
    <property type="evidence" value="ECO:0007669"/>
    <property type="project" value="TreeGrafter"/>
</dbReference>
<dbReference type="Proteomes" id="UP000289738">
    <property type="component" value="Chromosome B03"/>
</dbReference>
<gene>
    <name evidence="7" type="ORF">Ahy_B03g067266</name>
</gene>
<dbReference type="EMBL" id="SDMP01000013">
    <property type="protein sequence ID" value="RYR21973.1"/>
    <property type="molecule type" value="Genomic_DNA"/>
</dbReference>
<evidence type="ECO:0000256" key="2">
    <source>
        <dbReference type="ARBA" id="ARBA00022516"/>
    </source>
</evidence>
<dbReference type="PANTHER" id="PTHR11011">
    <property type="entry name" value="MALE STERILITY PROTEIN 2-RELATED"/>
    <property type="match status" value="1"/>
</dbReference>
<comment type="similarity">
    <text evidence="1 4">Belongs to the fatty acyl-CoA reductase family.</text>
</comment>
<proteinExistence type="inferred from homology"/>
<evidence type="ECO:0000259" key="5">
    <source>
        <dbReference type="Pfam" id="PF03015"/>
    </source>
</evidence>
<dbReference type="InterPro" id="IPR013120">
    <property type="entry name" value="FAR_NAD-bd"/>
</dbReference>
<dbReference type="AlphaFoldDB" id="A0A445A695"/>
<dbReference type="InterPro" id="IPR033640">
    <property type="entry name" value="FAR_C"/>
</dbReference>
<dbReference type="Gene3D" id="3.40.50.720">
    <property type="entry name" value="NAD(P)-binding Rossmann-like Domain"/>
    <property type="match status" value="1"/>
</dbReference>
<dbReference type="Pfam" id="PF07993">
    <property type="entry name" value="NAD_binding_4"/>
    <property type="match status" value="1"/>
</dbReference>
<dbReference type="InterPro" id="IPR026055">
    <property type="entry name" value="FAR"/>
</dbReference>
<evidence type="ECO:0000313" key="7">
    <source>
        <dbReference type="EMBL" id="RYR21973.1"/>
    </source>
</evidence>
<dbReference type="PANTHER" id="PTHR11011:SF108">
    <property type="entry name" value="FATTY ACYL-COA REDUCTASE"/>
    <property type="match status" value="1"/>
</dbReference>
<feature type="domain" description="Thioester reductase (TE)" evidence="6">
    <location>
        <begin position="17"/>
        <end position="318"/>
    </location>
</feature>
<dbReference type="CDD" id="cd09071">
    <property type="entry name" value="FAR_C"/>
    <property type="match status" value="1"/>
</dbReference>
<keyword evidence="4" id="KW-0560">Oxidoreductase</keyword>
<keyword evidence="8" id="KW-1185">Reference proteome</keyword>
<reference evidence="7 8" key="1">
    <citation type="submission" date="2019-01" db="EMBL/GenBank/DDBJ databases">
        <title>Sequencing of cultivated peanut Arachis hypogaea provides insights into genome evolution and oil improvement.</title>
        <authorList>
            <person name="Chen X."/>
        </authorList>
    </citation>
    <scope>NUCLEOTIDE SEQUENCE [LARGE SCALE GENOMIC DNA]</scope>
    <source>
        <strain evidence="8">cv. Fuhuasheng</strain>
        <tissue evidence="7">Leaves</tissue>
    </source>
</reference>
<dbReference type="GO" id="GO:0102965">
    <property type="term" value="F:alcohol-forming long-chain fatty acyl-CoA reductase activity"/>
    <property type="evidence" value="ECO:0007669"/>
    <property type="project" value="UniProtKB-EC"/>
</dbReference>